<evidence type="ECO:0000256" key="1">
    <source>
        <dbReference type="ARBA" id="ARBA00004141"/>
    </source>
</evidence>
<feature type="domain" description="Major facilitator superfamily (MFS) profile" evidence="9">
    <location>
        <begin position="1"/>
        <end position="201"/>
    </location>
</feature>
<evidence type="ECO:0000256" key="3">
    <source>
        <dbReference type="ARBA" id="ARBA00022448"/>
    </source>
</evidence>
<evidence type="ECO:0000313" key="10">
    <source>
        <dbReference type="EMBL" id="KAE8662203.1"/>
    </source>
</evidence>
<evidence type="ECO:0000313" key="11">
    <source>
        <dbReference type="Proteomes" id="UP000436088"/>
    </source>
</evidence>
<keyword evidence="11" id="KW-1185">Reference proteome</keyword>
<accession>A0A6A2WNX6</accession>
<keyword evidence="3" id="KW-0813">Transport</keyword>
<evidence type="ECO:0000256" key="4">
    <source>
        <dbReference type="ARBA" id="ARBA00022692"/>
    </source>
</evidence>
<dbReference type="Pfam" id="PF00083">
    <property type="entry name" value="Sugar_tr"/>
    <property type="match status" value="1"/>
</dbReference>
<dbReference type="GO" id="GO:0015144">
    <property type="term" value="F:carbohydrate transmembrane transporter activity"/>
    <property type="evidence" value="ECO:0007669"/>
    <property type="project" value="InterPro"/>
</dbReference>
<proteinExistence type="inferred from homology"/>
<dbReference type="InterPro" id="IPR020846">
    <property type="entry name" value="MFS_dom"/>
</dbReference>
<dbReference type="PROSITE" id="PS50850">
    <property type="entry name" value="MFS"/>
    <property type="match status" value="1"/>
</dbReference>
<dbReference type="Proteomes" id="UP000436088">
    <property type="component" value="Unassembled WGS sequence"/>
</dbReference>
<evidence type="ECO:0000256" key="2">
    <source>
        <dbReference type="ARBA" id="ARBA00010992"/>
    </source>
</evidence>
<organism evidence="10 11">
    <name type="scientific">Hibiscus syriacus</name>
    <name type="common">Rose of Sharon</name>
    <dbReference type="NCBI Taxonomy" id="106335"/>
    <lineage>
        <taxon>Eukaryota</taxon>
        <taxon>Viridiplantae</taxon>
        <taxon>Streptophyta</taxon>
        <taxon>Embryophyta</taxon>
        <taxon>Tracheophyta</taxon>
        <taxon>Spermatophyta</taxon>
        <taxon>Magnoliopsida</taxon>
        <taxon>eudicotyledons</taxon>
        <taxon>Gunneridae</taxon>
        <taxon>Pentapetalae</taxon>
        <taxon>rosids</taxon>
        <taxon>malvids</taxon>
        <taxon>Malvales</taxon>
        <taxon>Malvaceae</taxon>
        <taxon>Malvoideae</taxon>
        <taxon>Hibiscus</taxon>
    </lineage>
</organism>
<evidence type="ECO:0000259" key="9">
    <source>
        <dbReference type="PROSITE" id="PS50850"/>
    </source>
</evidence>
<feature type="compositionally biased region" description="Low complexity" evidence="7">
    <location>
        <begin position="177"/>
        <end position="195"/>
    </location>
</feature>
<protein>
    <submittedName>
        <fullName evidence="10">Sugar transport protein 9</fullName>
    </submittedName>
</protein>
<dbReference type="PANTHER" id="PTHR23500:SF460">
    <property type="entry name" value="SUGAR TRANSPORT PROTEIN 11"/>
    <property type="match status" value="1"/>
</dbReference>
<dbReference type="Gene3D" id="1.20.1250.20">
    <property type="entry name" value="MFS general substrate transporter like domains"/>
    <property type="match status" value="1"/>
</dbReference>
<evidence type="ECO:0000256" key="5">
    <source>
        <dbReference type="ARBA" id="ARBA00022989"/>
    </source>
</evidence>
<name>A0A6A2WNX6_HIBSY</name>
<dbReference type="InterPro" id="IPR005828">
    <property type="entry name" value="MFS_sugar_transport-like"/>
</dbReference>
<keyword evidence="5 8" id="KW-1133">Transmembrane helix</keyword>
<evidence type="ECO:0000256" key="7">
    <source>
        <dbReference type="SAM" id="MobiDB-lite"/>
    </source>
</evidence>
<gene>
    <name evidence="10" type="ORF">F3Y22_tig00113719pilonHSYRG00198</name>
</gene>
<evidence type="ECO:0000256" key="8">
    <source>
        <dbReference type="SAM" id="Phobius"/>
    </source>
</evidence>
<feature type="transmembrane region" description="Helical" evidence="8">
    <location>
        <begin position="57"/>
        <end position="79"/>
    </location>
</feature>
<evidence type="ECO:0000256" key="6">
    <source>
        <dbReference type="ARBA" id="ARBA00023136"/>
    </source>
</evidence>
<dbReference type="AlphaFoldDB" id="A0A6A2WNX6"/>
<dbReference type="EMBL" id="VEPZ02001716">
    <property type="protein sequence ID" value="KAE8662203.1"/>
    <property type="molecule type" value="Genomic_DNA"/>
</dbReference>
<reference evidence="10" key="1">
    <citation type="submission" date="2019-09" db="EMBL/GenBank/DDBJ databases">
        <title>Draft genome information of white flower Hibiscus syriacus.</title>
        <authorList>
            <person name="Kim Y.-M."/>
        </authorList>
    </citation>
    <scope>NUCLEOTIDE SEQUENCE [LARGE SCALE GENOMIC DNA]</scope>
    <source>
        <strain evidence="10">YM2019G1</strain>
    </source>
</reference>
<dbReference type="SUPFAM" id="SSF103473">
    <property type="entry name" value="MFS general substrate transporter"/>
    <property type="match status" value="1"/>
</dbReference>
<keyword evidence="6 8" id="KW-0472">Membrane</keyword>
<comment type="caution">
    <text evidence="10">The sequence shown here is derived from an EMBL/GenBank/DDBJ whole genome shotgun (WGS) entry which is preliminary data.</text>
</comment>
<keyword evidence="10" id="KW-0762">Sugar transport</keyword>
<keyword evidence="4 8" id="KW-0812">Transmembrane</keyword>
<feature type="transmembrane region" description="Helical" evidence="8">
    <location>
        <begin position="12"/>
        <end position="37"/>
    </location>
</feature>
<dbReference type="InterPro" id="IPR045262">
    <property type="entry name" value="STP/PLT_plant"/>
</dbReference>
<dbReference type="GO" id="GO:0016020">
    <property type="term" value="C:membrane"/>
    <property type="evidence" value="ECO:0007669"/>
    <property type="project" value="UniProtKB-SubCell"/>
</dbReference>
<dbReference type="InterPro" id="IPR036259">
    <property type="entry name" value="MFS_trans_sf"/>
</dbReference>
<sequence length="201" mass="21409">MFVGGIAFLHGAILNAIAMSIEVLIIGCSLLVVGVGFANQSVPVYLSEMAPANIRGALNIGFQMAITLGILATGLINYGTSKIEGGWGWRLSLGLAVVPAVVMTIGSYMLPATPNLILERGQLDKARQMPQLLLCILTPFFQQLTGINVTCFMRPFSSRHWGSAMTARSCLQSSLAPSTLSPPSFQSIQSISSEEGPVPRR</sequence>
<feature type="transmembrane region" description="Helical" evidence="8">
    <location>
        <begin position="91"/>
        <end position="111"/>
    </location>
</feature>
<feature type="region of interest" description="Disordered" evidence="7">
    <location>
        <begin position="177"/>
        <end position="201"/>
    </location>
</feature>
<dbReference type="PANTHER" id="PTHR23500">
    <property type="entry name" value="SOLUTE CARRIER FAMILY 2, FACILITATED GLUCOSE TRANSPORTER"/>
    <property type="match status" value="1"/>
</dbReference>
<comment type="subcellular location">
    <subcellularLocation>
        <location evidence="1">Membrane</location>
        <topology evidence="1">Multi-pass membrane protein</topology>
    </subcellularLocation>
</comment>
<comment type="similarity">
    <text evidence="2">Belongs to the major facilitator superfamily. Sugar transporter (TC 2.A.1.1) family.</text>
</comment>